<dbReference type="OrthoDB" id="91652at2759"/>
<comment type="caution">
    <text evidence="2">The sequence shown here is derived from an EMBL/GenBank/DDBJ whole genome shotgun (WGS) entry which is preliminary data.</text>
</comment>
<feature type="region of interest" description="Disordered" evidence="1">
    <location>
        <begin position="30"/>
        <end position="62"/>
    </location>
</feature>
<organism evidence="2 3">
    <name type="scientific">Phytophthora nicotianae P1976</name>
    <dbReference type="NCBI Taxonomy" id="1317066"/>
    <lineage>
        <taxon>Eukaryota</taxon>
        <taxon>Sar</taxon>
        <taxon>Stramenopiles</taxon>
        <taxon>Oomycota</taxon>
        <taxon>Peronosporomycetes</taxon>
        <taxon>Peronosporales</taxon>
        <taxon>Peronosporaceae</taxon>
        <taxon>Phytophthora</taxon>
    </lineage>
</organism>
<evidence type="ECO:0000313" key="3">
    <source>
        <dbReference type="Proteomes" id="UP000028582"/>
    </source>
</evidence>
<evidence type="ECO:0000256" key="1">
    <source>
        <dbReference type="SAM" id="MobiDB-lite"/>
    </source>
</evidence>
<proteinExistence type="predicted"/>
<evidence type="ECO:0000313" key="2">
    <source>
        <dbReference type="EMBL" id="ETO78595.1"/>
    </source>
</evidence>
<dbReference type="EMBL" id="ANJA01001200">
    <property type="protein sequence ID" value="ETO78595.1"/>
    <property type="molecule type" value="Genomic_DNA"/>
</dbReference>
<sequence length="484" mass="53940">MDHGTQTATARAMALVDYRECASCGRSLSSGEFSRNQKQKPSPKCKTCARQPNKGQPTGSNGINAELEQRTCIECNQSLPLKSFSHHQQLKPNSKCKACVDKVKVEGDAQPRLKRCVQCFRSLPKTSFSKRQAQLLDPKCKTCVEDLERAAAASSAHVASKLFCYCNVASVCMVNNDVNYAFFSSGKWKFDQYYRVCHRDKSGGVSVRVKHNIASPLLGYIPLGRVFRATAPICNEQGDPMVRLEGPHLPTAVMRFETKYSSKEEDGRVERQIKEAWVPCRSIRNEILLEPHQGPYTCNGDYERPSRFFRCVVEGCKVRGSADLAISELGYVLYGDVVEVVESIVAPDGLVFLRLHERYFDGAAWVVERSLDNESVLNEVEGPWTSSPPIPRTEAYRCVQDSGAPVRMEPELSAAPVGRIPCGAVVTVVERAITDQRQVFLRIVDFNAIKNDEDTHGDKWVIETSSCCASVMIKVNQGWQGRLL</sequence>
<protein>
    <submittedName>
        <fullName evidence="2">Uncharacterized protein</fullName>
    </submittedName>
</protein>
<reference evidence="2 3" key="1">
    <citation type="submission" date="2013-11" db="EMBL/GenBank/DDBJ databases">
        <title>The Genome Sequence of Phytophthora parasitica P1976.</title>
        <authorList>
            <consortium name="The Broad Institute Genomics Platform"/>
            <person name="Russ C."/>
            <person name="Tyler B."/>
            <person name="Panabieres F."/>
            <person name="Shan W."/>
            <person name="Tripathy S."/>
            <person name="Grunwald N."/>
            <person name="Machado M."/>
            <person name="Johnson C.S."/>
            <person name="Walker B."/>
            <person name="Young S."/>
            <person name="Zeng Q."/>
            <person name="Gargeya S."/>
            <person name="Fitzgerald M."/>
            <person name="Haas B."/>
            <person name="Abouelleil A."/>
            <person name="Allen A.W."/>
            <person name="Alvarado L."/>
            <person name="Arachchi H.M."/>
            <person name="Berlin A.M."/>
            <person name="Chapman S.B."/>
            <person name="Gainer-Dewar J."/>
            <person name="Goldberg J."/>
            <person name="Griggs A."/>
            <person name="Gujja S."/>
            <person name="Hansen M."/>
            <person name="Howarth C."/>
            <person name="Imamovic A."/>
            <person name="Ireland A."/>
            <person name="Larimer J."/>
            <person name="McCowan C."/>
            <person name="Murphy C."/>
            <person name="Pearson M."/>
            <person name="Poon T.W."/>
            <person name="Priest M."/>
            <person name="Roberts A."/>
            <person name="Saif S."/>
            <person name="Shea T."/>
            <person name="Sisk P."/>
            <person name="Sykes S."/>
            <person name="Wortman J."/>
            <person name="Nusbaum C."/>
            <person name="Birren B."/>
        </authorList>
    </citation>
    <scope>NUCLEOTIDE SEQUENCE [LARGE SCALE GENOMIC DNA]</scope>
    <source>
        <strain evidence="2 3">P1976</strain>
    </source>
</reference>
<dbReference type="Proteomes" id="UP000028582">
    <property type="component" value="Unassembled WGS sequence"/>
</dbReference>
<feature type="compositionally biased region" description="Polar residues" evidence="1">
    <location>
        <begin position="53"/>
        <end position="62"/>
    </location>
</feature>
<accession>A0A081AI84</accession>
<name>A0A081AI84_PHYNI</name>
<dbReference type="AlphaFoldDB" id="A0A081AI84"/>
<gene>
    <name evidence="2" type="ORF">F444_06503</name>
</gene>